<sequence length="118" mass="13588">MGTENNHHCAVEDYGFENLEKILSVIDGKWKIQIIYHLGQKHTLRYGELKRLLPEISHKVLSAQLKDLEKSGLIQRIEYPEIPPRVEYLLTEAGAGLVPVYQAMSQWCEENSDLLQNL</sequence>
<dbReference type="RefSeq" id="WP_207671929.1">
    <property type="nucleotide sequence ID" value="NZ_JAFREM010000004.1"/>
</dbReference>
<dbReference type="Gene3D" id="1.10.10.10">
    <property type="entry name" value="Winged helix-like DNA-binding domain superfamily/Winged helix DNA-binding domain"/>
    <property type="match status" value="1"/>
</dbReference>
<keyword evidence="6" id="KW-1185">Reference proteome</keyword>
<gene>
    <name evidence="5" type="ORF">JZO70_02335</name>
</gene>
<organism evidence="5 6">
    <name type="scientific">Candidatus Enterococcus moelleringii</name>
    <dbReference type="NCBI Taxonomy" id="2815325"/>
    <lineage>
        <taxon>Bacteria</taxon>
        <taxon>Bacillati</taxon>
        <taxon>Bacillota</taxon>
        <taxon>Bacilli</taxon>
        <taxon>Lactobacillales</taxon>
        <taxon>Enterococcaceae</taxon>
        <taxon>Enterococcus</taxon>
    </lineage>
</organism>
<reference evidence="5 6" key="1">
    <citation type="submission" date="2021-03" db="EMBL/GenBank/DDBJ databases">
        <title>Enterococcal diversity collection.</title>
        <authorList>
            <person name="Gilmore M.S."/>
            <person name="Schwartzman J."/>
            <person name="Van Tyne D."/>
            <person name="Martin M."/>
            <person name="Earl A.M."/>
            <person name="Manson A.L."/>
            <person name="Straub T."/>
            <person name="Salamzade R."/>
            <person name="Saavedra J."/>
            <person name="Lebreton F."/>
            <person name="Prichula J."/>
            <person name="Schaufler K."/>
            <person name="Gaca A."/>
            <person name="Sgardioli B."/>
            <person name="Wagenaar J."/>
            <person name="Strong T."/>
        </authorList>
    </citation>
    <scope>NUCLEOTIDE SEQUENCE [LARGE SCALE GENOMIC DNA]</scope>
    <source>
        <strain evidence="5 6">669A</strain>
    </source>
</reference>
<dbReference type="EMBL" id="JAFREM010000004">
    <property type="protein sequence ID" value="MBO1304983.1"/>
    <property type="molecule type" value="Genomic_DNA"/>
</dbReference>
<keyword evidence="2" id="KW-0238">DNA-binding</keyword>
<dbReference type="PANTHER" id="PTHR33204">
    <property type="entry name" value="TRANSCRIPTIONAL REGULATOR, MARR FAMILY"/>
    <property type="match status" value="1"/>
</dbReference>
<evidence type="ECO:0000256" key="3">
    <source>
        <dbReference type="ARBA" id="ARBA00023163"/>
    </source>
</evidence>
<dbReference type="Proteomes" id="UP000664601">
    <property type="component" value="Unassembled WGS sequence"/>
</dbReference>
<name>A0ABS3L7E6_9ENTE</name>
<feature type="domain" description="HTH hxlR-type" evidence="4">
    <location>
        <begin position="9"/>
        <end position="116"/>
    </location>
</feature>
<evidence type="ECO:0000313" key="5">
    <source>
        <dbReference type="EMBL" id="MBO1304983.1"/>
    </source>
</evidence>
<dbReference type="SUPFAM" id="SSF46785">
    <property type="entry name" value="Winged helix' DNA-binding domain"/>
    <property type="match status" value="1"/>
</dbReference>
<evidence type="ECO:0000256" key="2">
    <source>
        <dbReference type="ARBA" id="ARBA00023125"/>
    </source>
</evidence>
<keyword evidence="1" id="KW-0805">Transcription regulation</keyword>
<evidence type="ECO:0000259" key="4">
    <source>
        <dbReference type="PROSITE" id="PS51118"/>
    </source>
</evidence>
<dbReference type="InterPro" id="IPR002577">
    <property type="entry name" value="HTH_HxlR"/>
</dbReference>
<evidence type="ECO:0000256" key="1">
    <source>
        <dbReference type="ARBA" id="ARBA00023015"/>
    </source>
</evidence>
<dbReference type="InterPro" id="IPR036390">
    <property type="entry name" value="WH_DNA-bd_sf"/>
</dbReference>
<dbReference type="PROSITE" id="PS51118">
    <property type="entry name" value="HTH_HXLR"/>
    <property type="match status" value="1"/>
</dbReference>
<comment type="caution">
    <text evidence="5">The sequence shown here is derived from an EMBL/GenBank/DDBJ whole genome shotgun (WGS) entry which is preliminary data.</text>
</comment>
<accession>A0ABS3L7E6</accession>
<proteinExistence type="predicted"/>
<dbReference type="InterPro" id="IPR036388">
    <property type="entry name" value="WH-like_DNA-bd_sf"/>
</dbReference>
<evidence type="ECO:0000313" key="6">
    <source>
        <dbReference type="Proteomes" id="UP000664601"/>
    </source>
</evidence>
<dbReference type="Pfam" id="PF01638">
    <property type="entry name" value="HxlR"/>
    <property type="match status" value="1"/>
</dbReference>
<keyword evidence="3" id="KW-0804">Transcription</keyword>
<dbReference type="PANTHER" id="PTHR33204:SF29">
    <property type="entry name" value="TRANSCRIPTIONAL REGULATOR"/>
    <property type="match status" value="1"/>
</dbReference>
<protein>
    <submittedName>
        <fullName evidence="5">Helix-turn-helix transcriptional regulator</fullName>
    </submittedName>
</protein>